<dbReference type="Proteomes" id="UP001153555">
    <property type="component" value="Unassembled WGS sequence"/>
</dbReference>
<evidence type="ECO:0000256" key="1">
    <source>
        <dbReference type="ARBA" id="ARBA00004123"/>
    </source>
</evidence>
<dbReference type="GO" id="GO:0005681">
    <property type="term" value="C:spliceosomal complex"/>
    <property type="evidence" value="ECO:0007669"/>
    <property type="project" value="UniProtKB-KW"/>
</dbReference>
<feature type="region of interest" description="Disordered" evidence="11">
    <location>
        <begin position="191"/>
        <end position="247"/>
    </location>
</feature>
<feature type="region of interest" description="Disordered" evidence="11">
    <location>
        <begin position="302"/>
        <end position="321"/>
    </location>
</feature>
<evidence type="ECO:0000256" key="4">
    <source>
        <dbReference type="ARBA" id="ARBA00022490"/>
    </source>
</evidence>
<feature type="region of interest" description="Disordered" evidence="11">
    <location>
        <begin position="43"/>
        <end position="100"/>
    </location>
</feature>
<dbReference type="PANTHER" id="PTHR13445">
    <property type="entry name" value="TUMOR SUPPRESSING SUBTRANSFERABLE CANDIDATE 4 TSSC4"/>
    <property type="match status" value="1"/>
</dbReference>
<evidence type="ECO:0000256" key="9">
    <source>
        <dbReference type="ARBA" id="ARBA00035304"/>
    </source>
</evidence>
<comment type="similarity">
    <text evidence="3">Belongs to the TSSC4 family.</text>
</comment>
<dbReference type="InterPro" id="IPR029338">
    <property type="entry name" value="TSSC4"/>
</dbReference>
<keyword evidence="4" id="KW-0963">Cytoplasm</keyword>
<evidence type="ECO:0000256" key="5">
    <source>
        <dbReference type="ARBA" id="ARBA00022664"/>
    </source>
</evidence>
<name>A0A9N7N6R2_STRHE</name>
<organism evidence="12 13">
    <name type="scientific">Striga hermonthica</name>
    <name type="common">Purple witchweed</name>
    <name type="synonym">Buchnera hermonthica</name>
    <dbReference type="NCBI Taxonomy" id="68872"/>
    <lineage>
        <taxon>Eukaryota</taxon>
        <taxon>Viridiplantae</taxon>
        <taxon>Streptophyta</taxon>
        <taxon>Embryophyta</taxon>
        <taxon>Tracheophyta</taxon>
        <taxon>Spermatophyta</taxon>
        <taxon>Magnoliopsida</taxon>
        <taxon>eudicotyledons</taxon>
        <taxon>Gunneridae</taxon>
        <taxon>Pentapetalae</taxon>
        <taxon>asterids</taxon>
        <taxon>lamiids</taxon>
        <taxon>Lamiales</taxon>
        <taxon>Orobanchaceae</taxon>
        <taxon>Buchnereae</taxon>
        <taxon>Striga</taxon>
    </lineage>
</organism>
<evidence type="ECO:0000256" key="6">
    <source>
        <dbReference type="ARBA" id="ARBA00022728"/>
    </source>
</evidence>
<reference evidence="12" key="1">
    <citation type="submission" date="2019-12" db="EMBL/GenBank/DDBJ databases">
        <authorList>
            <person name="Scholes J."/>
        </authorList>
    </citation>
    <scope>NUCLEOTIDE SEQUENCE</scope>
</reference>
<evidence type="ECO:0000256" key="3">
    <source>
        <dbReference type="ARBA" id="ARBA00010362"/>
    </source>
</evidence>
<dbReference type="EMBL" id="CACSLK010026087">
    <property type="protein sequence ID" value="CAA0825689.1"/>
    <property type="molecule type" value="Genomic_DNA"/>
</dbReference>
<evidence type="ECO:0000313" key="13">
    <source>
        <dbReference type="Proteomes" id="UP001153555"/>
    </source>
</evidence>
<comment type="function">
    <text evidence="10">Protein associated with the U5 snRNP, during its maturation and its post-splicing recycling and which is required for spliceosomal tri-snRNP complex assembly in the nucleus. Has a molecular sequestering activity and transiently hinders SNRNP200 binding sites for constitutive splicing factors that intervene later during the assembly of the spliceosome and splicing. Together with its molecular sequestering activity, may also function as a molecular adapter and placeholder, coordinating the assembly of the U5 snRNP and its association with the U4/U6 di-snRNP.</text>
</comment>
<accession>A0A9N7N6R2</accession>
<keyword evidence="5" id="KW-0507">mRNA processing</keyword>
<dbReference type="GO" id="GO:0005737">
    <property type="term" value="C:cytoplasm"/>
    <property type="evidence" value="ECO:0007669"/>
    <property type="project" value="UniProtKB-SubCell"/>
</dbReference>
<comment type="caution">
    <text evidence="12">The sequence shown here is derived from an EMBL/GenBank/DDBJ whole genome shotgun (WGS) entry which is preliminary data.</text>
</comment>
<keyword evidence="8" id="KW-0539">Nucleus</keyword>
<proteinExistence type="inferred from homology"/>
<evidence type="ECO:0000256" key="11">
    <source>
        <dbReference type="SAM" id="MobiDB-lite"/>
    </source>
</evidence>
<evidence type="ECO:0000313" key="12">
    <source>
        <dbReference type="EMBL" id="CAA0825689.1"/>
    </source>
</evidence>
<dbReference type="AlphaFoldDB" id="A0A9N7N6R2"/>
<keyword evidence="7" id="KW-0508">mRNA splicing</keyword>
<feature type="compositionally biased region" description="Polar residues" evidence="11">
    <location>
        <begin position="200"/>
        <end position="211"/>
    </location>
</feature>
<dbReference type="Pfam" id="PF15264">
    <property type="entry name" value="TSSC4"/>
    <property type="match status" value="1"/>
</dbReference>
<evidence type="ECO:0000256" key="10">
    <source>
        <dbReference type="ARBA" id="ARBA00045970"/>
    </source>
</evidence>
<sequence length="435" mass="49192">MEDSFRVRADKVFGTLGSRNTLSSLDESSSLWCLGDEEIERREWKRSSKDKYAGKDEDGGAPPVFQKTLGLDTEDLSDYEEDETEDDGEIDGGKKKRPRNNITCAEASHDDYFDVQLNIGRDCTLDYEEEEDQYDKLAVGMEQAGDRLYMRDVKFADYKSHELSEYSVIPGLFQAVVKDPRANHEAAKMRLNEDAEDASKFSTSQPSNSLAPTIEEIEDLKQQSESGCDNHDNNNTKSILKRRENPHDCRSDKRVRFAFDVKSSIQAPEDQQSSEHFEAKDYPQASNPSMCVPDYLRNPSKYTRYSFDSSDDMDDQSNQKAYSDLFDTLRRRDVGPQMDNMLVETPKTVVFAPRRKKGEKGSGGTRIESENSTGDDNVRSKRWSVGVTAENDQEGEVCAMEEDEPCRAAEKGGSSGKLCRQYRAKASVDIDDDLN</sequence>
<evidence type="ECO:0000256" key="2">
    <source>
        <dbReference type="ARBA" id="ARBA00004496"/>
    </source>
</evidence>
<feature type="compositionally biased region" description="Acidic residues" evidence="11">
    <location>
        <begin position="72"/>
        <end position="90"/>
    </location>
</feature>
<feature type="region of interest" description="Disordered" evidence="11">
    <location>
        <begin position="404"/>
        <end position="435"/>
    </location>
</feature>
<dbReference type="PANTHER" id="PTHR13445:SF3">
    <property type="entry name" value="U5 SMALL NUCLEAR RIBONUCLEOPROTEIN TSSC4"/>
    <property type="match status" value="1"/>
</dbReference>
<feature type="region of interest" description="Disordered" evidence="11">
    <location>
        <begin position="263"/>
        <end position="297"/>
    </location>
</feature>
<feature type="region of interest" description="Disordered" evidence="11">
    <location>
        <begin position="337"/>
        <end position="388"/>
    </location>
</feature>
<dbReference type="GO" id="GO:0006397">
    <property type="term" value="P:mRNA processing"/>
    <property type="evidence" value="ECO:0007669"/>
    <property type="project" value="UniProtKB-KW"/>
</dbReference>
<dbReference type="GO" id="GO:0008380">
    <property type="term" value="P:RNA splicing"/>
    <property type="evidence" value="ECO:0007669"/>
    <property type="project" value="UniProtKB-KW"/>
</dbReference>
<protein>
    <recommendedName>
        <fullName evidence="9">U5 small nuclear ribonucleoprotein TSSC4</fullName>
    </recommendedName>
</protein>
<dbReference type="OrthoDB" id="1906282at2759"/>
<feature type="compositionally biased region" description="Basic and acidic residues" evidence="11">
    <location>
        <begin position="43"/>
        <end position="58"/>
    </location>
</feature>
<evidence type="ECO:0000256" key="7">
    <source>
        <dbReference type="ARBA" id="ARBA00023187"/>
    </source>
</evidence>
<comment type="subcellular location">
    <subcellularLocation>
        <location evidence="2">Cytoplasm</location>
    </subcellularLocation>
    <subcellularLocation>
        <location evidence="1">Nucleus</location>
    </subcellularLocation>
</comment>
<keyword evidence="13" id="KW-1185">Reference proteome</keyword>
<evidence type="ECO:0000256" key="8">
    <source>
        <dbReference type="ARBA" id="ARBA00023242"/>
    </source>
</evidence>
<keyword evidence="6" id="KW-0747">Spliceosome</keyword>
<gene>
    <name evidence="12" type="ORF">SHERM_22431</name>
</gene>